<proteinExistence type="predicted"/>
<dbReference type="EMBL" id="CAIIXF020000006">
    <property type="protein sequence ID" value="CAH1787846.1"/>
    <property type="molecule type" value="Genomic_DNA"/>
</dbReference>
<keyword evidence="2" id="KW-1185">Reference proteome</keyword>
<reference evidence="1" key="1">
    <citation type="submission" date="2022-03" db="EMBL/GenBank/DDBJ databases">
        <authorList>
            <person name="Martin C."/>
        </authorList>
    </citation>
    <scope>NUCLEOTIDE SEQUENCE</scope>
</reference>
<sequence>MPIGKFRVPANIKTIKNGDFIETISTPKLVLMKICDGMFSAVNKDGVDIRNYQIWPITGISNVCNAYGTSAGIFLTHNRMARLIDNLPHVTAKFEEIEAKKKTTDVTEWDILLGGNFRLNVHPKFRRVNIRGKVFK</sequence>
<dbReference type="AlphaFoldDB" id="A0A8J1UZ22"/>
<comment type="caution">
    <text evidence="1">The sequence shown here is derived from an EMBL/GenBank/DDBJ whole genome shotgun (WGS) entry which is preliminary data.</text>
</comment>
<protein>
    <submittedName>
        <fullName evidence="1">Uncharacterized protein</fullName>
    </submittedName>
</protein>
<accession>A0A8J1UZ22</accession>
<evidence type="ECO:0000313" key="1">
    <source>
        <dbReference type="EMBL" id="CAH1787846.1"/>
    </source>
</evidence>
<gene>
    <name evidence="1" type="ORF">OFUS_LOCUS13479</name>
</gene>
<name>A0A8J1UZ22_OWEFU</name>
<dbReference type="Proteomes" id="UP000749559">
    <property type="component" value="Unassembled WGS sequence"/>
</dbReference>
<organism evidence="1 2">
    <name type="scientific">Owenia fusiformis</name>
    <name type="common">Polychaete worm</name>
    <dbReference type="NCBI Taxonomy" id="6347"/>
    <lineage>
        <taxon>Eukaryota</taxon>
        <taxon>Metazoa</taxon>
        <taxon>Spiralia</taxon>
        <taxon>Lophotrochozoa</taxon>
        <taxon>Annelida</taxon>
        <taxon>Polychaeta</taxon>
        <taxon>Sedentaria</taxon>
        <taxon>Canalipalpata</taxon>
        <taxon>Sabellida</taxon>
        <taxon>Oweniida</taxon>
        <taxon>Oweniidae</taxon>
        <taxon>Owenia</taxon>
    </lineage>
</organism>
<evidence type="ECO:0000313" key="2">
    <source>
        <dbReference type="Proteomes" id="UP000749559"/>
    </source>
</evidence>